<dbReference type="Proteomes" id="UP000027195">
    <property type="component" value="Unassembled WGS sequence"/>
</dbReference>
<organism evidence="5 6">
    <name type="scientific">Botryobasidium botryosum (strain FD-172 SS1)</name>
    <dbReference type="NCBI Taxonomy" id="930990"/>
    <lineage>
        <taxon>Eukaryota</taxon>
        <taxon>Fungi</taxon>
        <taxon>Dikarya</taxon>
        <taxon>Basidiomycota</taxon>
        <taxon>Agaricomycotina</taxon>
        <taxon>Agaricomycetes</taxon>
        <taxon>Cantharellales</taxon>
        <taxon>Botryobasidiaceae</taxon>
        <taxon>Botryobasidium</taxon>
    </lineage>
</organism>
<dbReference type="Pfam" id="PF00350">
    <property type="entry name" value="Dynamin_N"/>
    <property type="match status" value="1"/>
</dbReference>
<dbReference type="PANTHER" id="PTHR36681:SF3">
    <property type="entry name" value="NUCLEAR GTPASE, GERMINAL CENTER-ASSOCIATED, TANDEM DUPLICATE 3"/>
    <property type="match status" value="1"/>
</dbReference>
<feature type="coiled-coil region" evidence="1">
    <location>
        <begin position="536"/>
        <end position="584"/>
    </location>
</feature>
<evidence type="ECO:0000256" key="1">
    <source>
        <dbReference type="SAM" id="Coils"/>
    </source>
</evidence>
<evidence type="ECO:0000313" key="6">
    <source>
        <dbReference type="Proteomes" id="UP000027195"/>
    </source>
</evidence>
<dbReference type="EMBL" id="KL198023">
    <property type="protein sequence ID" value="KDQ17600.1"/>
    <property type="molecule type" value="Genomic_DNA"/>
</dbReference>
<reference evidence="6" key="1">
    <citation type="journal article" date="2014" name="Proc. Natl. Acad. Sci. U.S.A.">
        <title>Extensive sampling of basidiomycete genomes demonstrates inadequacy of the white-rot/brown-rot paradigm for wood decay fungi.</title>
        <authorList>
            <person name="Riley R."/>
            <person name="Salamov A.A."/>
            <person name="Brown D.W."/>
            <person name="Nagy L.G."/>
            <person name="Floudas D."/>
            <person name="Held B.W."/>
            <person name="Levasseur A."/>
            <person name="Lombard V."/>
            <person name="Morin E."/>
            <person name="Otillar R."/>
            <person name="Lindquist E.A."/>
            <person name="Sun H."/>
            <person name="LaButti K.M."/>
            <person name="Schmutz J."/>
            <person name="Jabbour D."/>
            <person name="Luo H."/>
            <person name="Baker S.E."/>
            <person name="Pisabarro A.G."/>
            <person name="Walton J.D."/>
            <person name="Blanchette R.A."/>
            <person name="Henrissat B."/>
            <person name="Martin F."/>
            <person name="Cullen D."/>
            <person name="Hibbett D.S."/>
            <person name="Grigoriev I.V."/>
        </authorList>
    </citation>
    <scope>NUCLEOTIDE SEQUENCE [LARGE SCALE GENOMIC DNA]</scope>
    <source>
        <strain evidence="6">FD-172 SS1</strain>
    </source>
</reference>
<evidence type="ECO:0000256" key="2">
    <source>
        <dbReference type="SAM" id="MobiDB-lite"/>
    </source>
</evidence>
<feature type="domain" description="DUF7605" evidence="4">
    <location>
        <begin position="797"/>
        <end position="958"/>
    </location>
</feature>
<feature type="compositionally biased region" description="Acidic residues" evidence="2">
    <location>
        <begin position="510"/>
        <end position="526"/>
    </location>
</feature>
<proteinExistence type="predicted"/>
<sequence>MASGMGTSNQDIAGGSRIKEEPRSSRPLLDTIDGLTAQFTTHASAAEIRYTPERFIGEGLAMVKHLKAHIDQLEIGNGVSKETWLEEIKSLERQRGPRTMIAVYGATGSGKSSVINALLDDTIVPTSGMRACTAVVTEIGYHSRKSVAAEVTFLSVEQWKAELAILLDDLRDEDGRVKHSVDLSSESGTAWHKVHSVYPELTLDSLAGMTVDEVLQLGSEIVHRLGTVKRIEAKNSKDFSKRISKFIESRDDSAQGDKDKGVESGDDRPALWPLIRQVKVWCSSPVLSTGAILVDVPGVADANVARSNIAKEYMKNSDCIWIVAPIIRAVDDKVAKDLLGHAFKTQLMSKFTDVGSAITFVATKCDDISSSEIIRALQLKDDPVLQKIEADLGELQSETRKWKSKMTAAEKTLKRVGGELKRMRAAINKHQEHVQALIDGNLQTWSAKFGQSRVKRKKPDDEVDDTLKRRKTTPDPCDSQMSLFDTDLNHSAFDPGDSPIATPSPSDAESSSDSEPDDLDLLNDDDDSRSELLLTIDEVMARLQEKSAELKDAGERQNEAIRLKKDAADMISALDKRRSEAQREKSAICSLKRSNASRSTLKRDFRAGLKEFDDKTAERLDPSNFDPAANLRDYASIDLPVFTLSSRDYIRLTKQVKGDGDPVCFSKVEDTGVPALREWCHTLTIQARENSARSFRSHMRVFAASIKSCLDNVGTISEMDRKALRERWETARVPRYKMLRISSPSSDDSDDGYGTSVSVRLEMELQGVVDENAQRMKTVFRSKLGKKCQDSAEEAANSAIKTYDAFADSMHWRTFRATLRRDGAWNRDLNEELVAPMTTPIASSWARIFKTNFFSSFTTKATETIEKLFDDFEASCPAALRDKARSQCQASFQEAMDALKKIVSAGRHELSRGQKAASRRLVPQVREQMTKGYKDALAVTGRGSVAIQKAIIRDFIEANEDSLFRSGADLILNSLDTIAVSVGGGMKSKLQGLGHRVEANLSTLWVDLGARKGLAGECAQAIESIDKIVVQLDLWEQADEIRSSATQTQE</sequence>
<evidence type="ECO:0000259" key="3">
    <source>
        <dbReference type="Pfam" id="PF00350"/>
    </source>
</evidence>
<protein>
    <recommendedName>
        <fullName evidence="7">G domain-containing protein</fullName>
    </recommendedName>
</protein>
<dbReference type="Gene3D" id="3.40.50.300">
    <property type="entry name" value="P-loop containing nucleotide triphosphate hydrolases"/>
    <property type="match status" value="2"/>
</dbReference>
<dbReference type="Pfam" id="PF24564">
    <property type="entry name" value="DUF7605"/>
    <property type="match status" value="1"/>
</dbReference>
<dbReference type="AlphaFoldDB" id="A0A067MSB4"/>
<dbReference type="InterPro" id="IPR056024">
    <property type="entry name" value="DUF7605"/>
</dbReference>
<dbReference type="STRING" id="930990.A0A067MSB4"/>
<dbReference type="InterPro" id="IPR027417">
    <property type="entry name" value="P-loop_NTPase"/>
</dbReference>
<evidence type="ECO:0000259" key="4">
    <source>
        <dbReference type="Pfam" id="PF24564"/>
    </source>
</evidence>
<dbReference type="InterPro" id="IPR045063">
    <property type="entry name" value="Dynamin_N"/>
</dbReference>
<dbReference type="PANTHER" id="PTHR36681">
    <property type="entry name" value="NUCLEAR GTPASE, GERMINAL CENTER-ASSOCIATED, TANDEM DUPLICATE 3"/>
    <property type="match status" value="1"/>
</dbReference>
<keyword evidence="6" id="KW-1185">Reference proteome</keyword>
<feature type="domain" description="Dynamin N-terminal" evidence="3">
    <location>
        <begin position="101"/>
        <end position="335"/>
    </location>
</feature>
<evidence type="ECO:0000313" key="5">
    <source>
        <dbReference type="EMBL" id="KDQ17600.1"/>
    </source>
</evidence>
<dbReference type="InParanoid" id="A0A067MSB4"/>
<dbReference type="HOGENOM" id="CLU_005249_4_1_1"/>
<accession>A0A067MSB4</accession>
<dbReference type="SUPFAM" id="SSF52540">
    <property type="entry name" value="P-loop containing nucleoside triphosphate hydrolases"/>
    <property type="match status" value="1"/>
</dbReference>
<feature type="region of interest" description="Disordered" evidence="2">
    <location>
        <begin position="450"/>
        <end position="526"/>
    </location>
</feature>
<name>A0A067MSB4_BOTB1</name>
<gene>
    <name evidence="5" type="ORF">BOTBODRAFT_29776</name>
</gene>
<feature type="region of interest" description="Disordered" evidence="2">
    <location>
        <begin position="1"/>
        <end position="25"/>
    </location>
</feature>
<keyword evidence="1" id="KW-0175">Coiled coil</keyword>
<feature type="compositionally biased region" description="Polar residues" evidence="2">
    <location>
        <begin position="1"/>
        <end position="11"/>
    </location>
</feature>
<evidence type="ECO:0008006" key="7">
    <source>
        <dbReference type="Google" id="ProtNLM"/>
    </source>
</evidence>
<dbReference type="OrthoDB" id="3598281at2759"/>